<dbReference type="Gene3D" id="3.40.50.720">
    <property type="entry name" value="NAD(P)-binding Rossmann-like Domain"/>
    <property type="match status" value="1"/>
</dbReference>
<reference evidence="2" key="1">
    <citation type="submission" date="2021-01" db="EMBL/GenBank/DDBJ databases">
        <title>Whole genome shotgun sequence of Actinocatenispora rupis NBRC 107355.</title>
        <authorList>
            <person name="Komaki H."/>
            <person name="Tamura T."/>
        </authorList>
    </citation>
    <scope>NUCLEOTIDE SEQUENCE</scope>
    <source>
        <strain evidence="2">NBRC 107355</strain>
    </source>
</reference>
<dbReference type="SUPFAM" id="SSF51735">
    <property type="entry name" value="NAD(P)-binding Rossmann-fold domains"/>
    <property type="match status" value="1"/>
</dbReference>
<dbReference type="Proteomes" id="UP000612808">
    <property type="component" value="Unassembled WGS sequence"/>
</dbReference>
<comment type="caution">
    <text evidence="2">The sequence shown here is derived from an EMBL/GenBank/DDBJ whole genome shotgun (WGS) entry which is preliminary data.</text>
</comment>
<accession>A0A8J3J7I4</accession>
<dbReference type="Pfam" id="PF01370">
    <property type="entry name" value="Epimerase"/>
    <property type="match status" value="1"/>
</dbReference>
<proteinExistence type="predicted"/>
<dbReference type="AlphaFoldDB" id="A0A8J3J7I4"/>
<dbReference type="RefSeq" id="WP_203656401.1">
    <property type="nucleotide sequence ID" value="NZ_BAAAZM010000004.1"/>
</dbReference>
<sequence length="346" mass="36192">MTQGTAGEPLLTEIARRVHEPTGADVERLAATDGDLVVLGAAGKMGVSLARMAATIFAALPGNRQVYAVSRFSDPAARAELDEAGVRTVAADLSDDAALAGLPDAANVVYMVGRKFGTSGGGEPLTWAVNTYLPGRAALRYKGSRFVAFSSGNVYPLVPVGSGGADETTAPGPVGEYAQSCLGRERILAHVAETTGTPMAIIRLNYAIDCRYGVLTDLARTVAAGEPVELGNGAVNVIWQGDANRYVLGALAHVDTPPLYLNVTGPETASVRWLATELGRRLGREPVFAGAEADTALLSNAGRSFGLFGYPRVTLAEMLDWTVAWLSGGGALLDKPTHFTERKGTF</sequence>
<dbReference type="InterPro" id="IPR036291">
    <property type="entry name" value="NAD(P)-bd_dom_sf"/>
</dbReference>
<name>A0A8J3J7I4_9ACTN</name>
<protein>
    <submittedName>
        <fullName evidence="2">Epimerase</fullName>
    </submittedName>
</protein>
<evidence type="ECO:0000313" key="2">
    <source>
        <dbReference type="EMBL" id="GID10828.1"/>
    </source>
</evidence>
<organism evidence="2 3">
    <name type="scientific">Actinocatenispora rupis</name>
    <dbReference type="NCBI Taxonomy" id="519421"/>
    <lineage>
        <taxon>Bacteria</taxon>
        <taxon>Bacillati</taxon>
        <taxon>Actinomycetota</taxon>
        <taxon>Actinomycetes</taxon>
        <taxon>Micromonosporales</taxon>
        <taxon>Micromonosporaceae</taxon>
        <taxon>Actinocatenispora</taxon>
    </lineage>
</organism>
<evidence type="ECO:0000313" key="3">
    <source>
        <dbReference type="Proteomes" id="UP000612808"/>
    </source>
</evidence>
<feature type="domain" description="NAD-dependent epimerase/dehydratase" evidence="1">
    <location>
        <begin position="37"/>
        <end position="230"/>
    </location>
</feature>
<gene>
    <name evidence="2" type="ORF">Aru02nite_17170</name>
</gene>
<evidence type="ECO:0000259" key="1">
    <source>
        <dbReference type="Pfam" id="PF01370"/>
    </source>
</evidence>
<dbReference type="InterPro" id="IPR001509">
    <property type="entry name" value="Epimerase_deHydtase"/>
</dbReference>
<dbReference type="EMBL" id="BOMB01000010">
    <property type="protein sequence ID" value="GID10828.1"/>
    <property type="molecule type" value="Genomic_DNA"/>
</dbReference>
<keyword evidence="3" id="KW-1185">Reference proteome</keyword>